<evidence type="ECO:0000256" key="1">
    <source>
        <dbReference type="SAM" id="SignalP"/>
    </source>
</evidence>
<gene>
    <name evidence="2" type="ORF">ENJ12_08625</name>
</gene>
<keyword evidence="1" id="KW-0732">Signal</keyword>
<protein>
    <submittedName>
        <fullName evidence="2">Uncharacterized protein</fullName>
    </submittedName>
</protein>
<dbReference type="AlphaFoldDB" id="A0A831RWA5"/>
<evidence type="ECO:0000313" key="2">
    <source>
        <dbReference type="EMBL" id="HEC06901.1"/>
    </source>
</evidence>
<feature type="signal peptide" evidence="1">
    <location>
        <begin position="1"/>
        <end position="21"/>
    </location>
</feature>
<comment type="caution">
    <text evidence="2">The sequence shown here is derived from an EMBL/GenBank/DDBJ whole genome shotgun (WGS) entry which is preliminary data.</text>
</comment>
<dbReference type="Proteomes" id="UP000886339">
    <property type="component" value="Unassembled WGS sequence"/>
</dbReference>
<dbReference type="EMBL" id="DRLF01000300">
    <property type="protein sequence ID" value="HEC06901.1"/>
    <property type="molecule type" value="Genomic_DNA"/>
</dbReference>
<organism evidence="2">
    <name type="scientific">Thiolapillus brandeum</name>
    <dbReference type="NCBI Taxonomy" id="1076588"/>
    <lineage>
        <taxon>Bacteria</taxon>
        <taxon>Pseudomonadati</taxon>
        <taxon>Pseudomonadota</taxon>
        <taxon>Gammaproteobacteria</taxon>
        <taxon>Chromatiales</taxon>
        <taxon>Sedimenticolaceae</taxon>
        <taxon>Thiolapillus</taxon>
    </lineage>
</organism>
<proteinExistence type="predicted"/>
<sequence>MSLFKMMLISIFLGLSGGLNAADGDLRVAGKIVSDIADGQPPLQVNSTTAVSNLNADMLDGMHASEFKQLGYSYVSIPMGALVLDDAASLDSFGEVNLASAGRSSIRLNWTTPADFSTLSQIFIDLVVFNPTSNGACQASINKSFAINYRPDWPYGSSGRLYYTHQYGTASDFPAYSAGNKIIVHRYWIVNAHAGDTLQFGWVREADAAEDNCGIVKVVGIKIAYETNQGNDSP</sequence>
<name>A0A831RWA5_9GAMM</name>
<accession>A0A831RWA5</accession>
<reference evidence="2" key="1">
    <citation type="journal article" date="2020" name="mSystems">
        <title>Genome- and Community-Level Interaction Insights into Carbon Utilization and Element Cycling Functions of Hydrothermarchaeota in Hydrothermal Sediment.</title>
        <authorList>
            <person name="Zhou Z."/>
            <person name="Liu Y."/>
            <person name="Xu W."/>
            <person name="Pan J."/>
            <person name="Luo Z.H."/>
            <person name="Li M."/>
        </authorList>
    </citation>
    <scope>NUCLEOTIDE SEQUENCE [LARGE SCALE GENOMIC DNA]</scope>
    <source>
        <strain evidence="2">HyVt-458</strain>
    </source>
</reference>
<feature type="chain" id="PRO_5032268599" evidence="1">
    <location>
        <begin position="22"/>
        <end position="234"/>
    </location>
</feature>